<evidence type="ECO:0000313" key="1">
    <source>
        <dbReference type="EMBL" id="HIZ18168.1"/>
    </source>
</evidence>
<dbReference type="Proteomes" id="UP000824029">
    <property type="component" value="Unassembled WGS sequence"/>
</dbReference>
<protein>
    <submittedName>
        <fullName evidence="1">Selenium-dependent hydroxylase accessory protein YqeC</fullName>
    </submittedName>
</protein>
<gene>
    <name evidence="1" type="primary">yqeC</name>
    <name evidence="1" type="ORF">IAA22_03520</name>
</gene>
<dbReference type="NCBIfam" id="TIGR03172">
    <property type="entry name" value="selenium cofactor biosynthesis protein YqeC"/>
    <property type="match status" value="1"/>
</dbReference>
<accession>A0A9D2DJJ3</accession>
<sequence length="221" mass="22660">MGFAETLGVRPGVTSVIGSGGKTSLLAALARELPGTVVLTTTTHILPFPNVPLVTSADADNVRTALAGSRVVCVGSQAEKNGKLVTPELGIDALASLADHVLVEADGARRLPLKAHAPWEPVIPACSDRTILVLGASGLGHPVRERVHRPERFCELADCAPDDPTTPELAARAANAEALADVALVNQADAAPDAARDLAALLAIPSFVGSVLLPSSGRVQD</sequence>
<dbReference type="InterPro" id="IPR017587">
    <property type="entry name" value="YqeC"/>
</dbReference>
<comment type="caution">
    <text evidence="1">The sequence shown here is derived from an EMBL/GenBank/DDBJ whole genome shotgun (WGS) entry which is preliminary data.</text>
</comment>
<reference evidence="1" key="2">
    <citation type="submission" date="2021-04" db="EMBL/GenBank/DDBJ databases">
        <authorList>
            <person name="Gilroy R."/>
        </authorList>
    </citation>
    <scope>NUCLEOTIDE SEQUENCE</scope>
    <source>
        <strain evidence="1">ChiHecolR3B27-1887</strain>
    </source>
</reference>
<evidence type="ECO:0000313" key="2">
    <source>
        <dbReference type="Proteomes" id="UP000824029"/>
    </source>
</evidence>
<organism evidence="1 2">
    <name type="scientific">Candidatus Olsenella stercoravium</name>
    <dbReference type="NCBI Taxonomy" id="2838713"/>
    <lineage>
        <taxon>Bacteria</taxon>
        <taxon>Bacillati</taxon>
        <taxon>Actinomycetota</taxon>
        <taxon>Coriobacteriia</taxon>
        <taxon>Coriobacteriales</taxon>
        <taxon>Atopobiaceae</taxon>
        <taxon>Olsenella</taxon>
    </lineage>
</organism>
<dbReference type="Pfam" id="PF19842">
    <property type="entry name" value="YqeC"/>
    <property type="match status" value="1"/>
</dbReference>
<reference evidence="1" key="1">
    <citation type="journal article" date="2021" name="PeerJ">
        <title>Extensive microbial diversity within the chicken gut microbiome revealed by metagenomics and culture.</title>
        <authorList>
            <person name="Gilroy R."/>
            <person name="Ravi A."/>
            <person name="Getino M."/>
            <person name="Pursley I."/>
            <person name="Horton D.L."/>
            <person name="Alikhan N.F."/>
            <person name="Baker D."/>
            <person name="Gharbi K."/>
            <person name="Hall N."/>
            <person name="Watson M."/>
            <person name="Adriaenssens E.M."/>
            <person name="Foster-Nyarko E."/>
            <person name="Jarju S."/>
            <person name="Secka A."/>
            <person name="Antonio M."/>
            <person name="Oren A."/>
            <person name="Chaudhuri R.R."/>
            <person name="La Ragione R."/>
            <person name="Hildebrand F."/>
            <person name="Pallen M.J."/>
        </authorList>
    </citation>
    <scope>NUCLEOTIDE SEQUENCE</scope>
    <source>
        <strain evidence="1">ChiHecolR3B27-1887</strain>
    </source>
</reference>
<proteinExistence type="predicted"/>
<dbReference type="EMBL" id="DXBZ01000063">
    <property type="protein sequence ID" value="HIZ18168.1"/>
    <property type="molecule type" value="Genomic_DNA"/>
</dbReference>
<name>A0A9D2DJJ3_9ACTN</name>
<dbReference type="AlphaFoldDB" id="A0A9D2DJJ3"/>